<dbReference type="InterPro" id="IPR003347">
    <property type="entry name" value="JmjC_dom"/>
</dbReference>
<dbReference type="PROSITE" id="PS51184">
    <property type="entry name" value="JMJC"/>
    <property type="match status" value="1"/>
</dbReference>
<dbReference type="Pfam" id="PF13621">
    <property type="entry name" value="Cupin_8"/>
    <property type="match status" value="1"/>
</dbReference>
<evidence type="ECO:0000259" key="2">
    <source>
        <dbReference type="PROSITE" id="PS51184"/>
    </source>
</evidence>
<evidence type="ECO:0000313" key="3">
    <source>
        <dbReference type="EMBL" id="CAG5116348.1"/>
    </source>
</evidence>
<dbReference type="Gene3D" id="2.60.120.10">
    <property type="entry name" value="Jelly Rolls"/>
    <property type="match status" value="1"/>
</dbReference>
<dbReference type="SUPFAM" id="SSF51197">
    <property type="entry name" value="Clavaminate synthase-like"/>
    <property type="match status" value="1"/>
</dbReference>
<sequence length="556" mass="63931">MASSICLLLIGNLVLNFIVPCLTTVSFVDLRDILNSSTSHCSVVFPETALTDRVQQFLRTLADVSFANESTVSFGKLREVPQNWPDGRPLHIQGIVAPEELINTVLIFKRSRQDRSCLLVPDDNFISPPVVAFRLPSQEVQEEFDQTLHRLTEFINGNCGTFRNADGFVNLKGIHRKDILDNLFSTSKSSSADKSLKKCMDASKIINMCMLNDNTISESSTPITIQTHNKYLDSGNNMEECERIEVPKTSNFFHEYLSRSKPVIITGAARHWPAFQKWTNAFLKQNYGDRKVHIKITPDGQYEGVEPISLWKNHQNFSIPESVYRKLPYPDLVVVRPASMEIRFSEFIDFIENISLGLVKNMSAYLEYSSITNYFPELIEDIEEMPFFRNVLELKHLNIWLSDGNTLGKLHFDPFDNFLCQISGEKQVLLFDPHDNSRLYEGHIQEAMLTYNASENVFSREKLLESTSMVMSPVDLLHPDLQRFPKFSQVRPLNCTIQAGDVLFMPSFWWHEVQSRPSSLEHRNLAVNFWYEPFLAREFPCQECGLDVNSRYFHLL</sequence>
<dbReference type="SMART" id="SM00558">
    <property type="entry name" value="JmjC"/>
    <property type="match status" value="1"/>
</dbReference>
<dbReference type="AlphaFoldDB" id="A0A8S3YJ08"/>
<evidence type="ECO:0000256" key="1">
    <source>
        <dbReference type="SAM" id="SignalP"/>
    </source>
</evidence>
<feature type="chain" id="PRO_5035894547" description="JmjC domain-containing protein" evidence="1">
    <location>
        <begin position="24"/>
        <end position="556"/>
    </location>
</feature>
<feature type="signal peptide" evidence="1">
    <location>
        <begin position="1"/>
        <end position="23"/>
    </location>
</feature>
<gene>
    <name evidence="3" type="ORF">CUNI_LOCUS1906</name>
</gene>
<name>A0A8S3YJ08_9EUPU</name>
<reference evidence="3" key="1">
    <citation type="submission" date="2021-04" db="EMBL/GenBank/DDBJ databases">
        <authorList>
            <consortium name="Molecular Ecology Group"/>
        </authorList>
    </citation>
    <scope>NUCLEOTIDE SEQUENCE</scope>
</reference>
<accession>A0A8S3YJ08</accession>
<keyword evidence="1" id="KW-0732">Signal</keyword>
<feature type="domain" description="JmjC" evidence="2">
    <location>
        <begin position="364"/>
        <end position="546"/>
    </location>
</feature>
<comment type="caution">
    <text evidence="3">The sequence shown here is derived from an EMBL/GenBank/DDBJ whole genome shotgun (WGS) entry which is preliminary data.</text>
</comment>
<dbReference type="InterPro" id="IPR014710">
    <property type="entry name" value="RmlC-like_jellyroll"/>
</dbReference>
<evidence type="ECO:0000313" key="4">
    <source>
        <dbReference type="Proteomes" id="UP000678393"/>
    </source>
</evidence>
<dbReference type="InterPro" id="IPR041667">
    <property type="entry name" value="Cupin_8"/>
</dbReference>
<dbReference type="FunFam" id="2.60.120.10:FF:000299">
    <property type="entry name" value="Predicted protein"/>
    <property type="match status" value="1"/>
</dbReference>
<proteinExistence type="predicted"/>
<dbReference type="EMBL" id="CAJHNH020000239">
    <property type="protein sequence ID" value="CAG5116348.1"/>
    <property type="molecule type" value="Genomic_DNA"/>
</dbReference>
<dbReference type="OrthoDB" id="415358at2759"/>
<dbReference type="PANTHER" id="PTHR12461">
    <property type="entry name" value="HYPOXIA-INDUCIBLE FACTOR 1 ALPHA INHIBITOR-RELATED"/>
    <property type="match status" value="1"/>
</dbReference>
<dbReference type="PANTHER" id="PTHR12461:SF83">
    <property type="entry name" value="JMJC DOMAIN-CONTAINING PROTEIN"/>
    <property type="match status" value="1"/>
</dbReference>
<dbReference type="Proteomes" id="UP000678393">
    <property type="component" value="Unassembled WGS sequence"/>
</dbReference>
<keyword evidence="4" id="KW-1185">Reference proteome</keyword>
<organism evidence="3 4">
    <name type="scientific">Candidula unifasciata</name>
    <dbReference type="NCBI Taxonomy" id="100452"/>
    <lineage>
        <taxon>Eukaryota</taxon>
        <taxon>Metazoa</taxon>
        <taxon>Spiralia</taxon>
        <taxon>Lophotrochozoa</taxon>
        <taxon>Mollusca</taxon>
        <taxon>Gastropoda</taxon>
        <taxon>Heterobranchia</taxon>
        <taxon>Euthyneura</taxon>
        <taxon>Panpulmonata</taxon>
        <taxon>Eupulmonata</taxon>
        <taxon>Stylommatophora</taxon>
        <taxon>Helicina</taxon>
        <taxon>Helicoidea</taxon>
        <taxon>Geomitridae</taxon>
        <taxon>Candidula</taxon>
    </lineage>
</organism>
<protein>
    <recommendedName>
        <fullName evidence="2">JmjC domain-containing protein</fullName>
    </recommendedName>
</protein>